<gene>
    <name evidence="9" type="ORF">Afil01_33240</name>
</gene>
<dbReference type="Proteomes" id="UP001165079">
    <property type="component" value="Unassembled WGS sequence"/>
</dbReference>
<accession>A0A9W6W3T6</accession>
<keyword evidence="6 7" id="KW-0472">Membrane</keyword>
<dbReference type="InterPro" id="IPR032818">
    <property type="entry name" value="DedA-like"/>
</dbReference>
<protein>
    <recommendedName>
        <fullName evidence="8">VTT domain-containing protein</fullName>
    </recommendedName>
</protein>
<dbReference type="AlphaFoldDB" id="A0A9W6W3T6"/>
<sequence length="202" mass="21028">MAADLLDLARSLVSSPWIHLILFAITALDAVLPLVPSESVVIVVGAYAAGGRPNLVLAVIATALGALGGDYASYWIGRGLGGRAYRRMRPGTRRRAALDRAAAELDRRGGAILILSRYVPGLRNVTTLAAGVVGYPQGRFLFFKAIAAATSAPIGILLGYLGGVAAQDHPLIGMAIGLGLAIVISVVIERLHARSARAKTPE</sequence>
<dbReference type="PANTHER" id="PTHR30353:SF0">
    <property type="entry name" value="TRANSMEMBRANE PROTEIN"/>
    <property type="match status" value="1"/>
</dbReference>
<keyword evidence="4 7" id="KW-0812">Transmembrane</keyword>
<name>A0A9W6W3T6_9ACTN</name>
<feature type="transmembrane region" description="Helical" evidence="7">
    <location>
        <begin position="141"/>
        <end position="163"/>
    </location>
</feature>
<evidence type="ECO:0000256" key="6">
    <source>
        <dbReference type="ARBA" id="ARBA00023136"/>
    </source>
</evidence>
<dbReference type="EMBL" id="BSTX01000002">
    <property type="protein sequence ID" value="GLZ78517.1"/>
    <property type="molecule type" value="Genomic_DNA"/>
</dbReference>
<keyword evidence="10" id="KW-1185">Reference proteome</keyword>
<evidence type="ECO:0000256" key="2">
    <source>
        <dbReference type="ARBA" id="ARBA00010792"/>
    </source>
</evidence>
<dbReference type="Pfam" id="PF09335">
    <property type="entry name" value="VTT_dom"/>
    <property type="match status" value="1"/>
</dbReference>
<evidence type="ECO:0000259" key="8">
    <source>
        <dbReference type="Pfam" id="PF09335"/>
    </source>
</evidence>
<evidence type="ECO:0000256" key="1">
    <source>
        <dbReference type="ARBA" id="ARBA00004651"/>
    </source>
</evidence>
<dbReference type="GO" id="GO:0005886">
    <property type="term" value="C:plasma membrane"/>
    <property type="evidence" value="ECO:0007669"/>
    <property type="project" value="UniProtKB-SubCell"/>
</dbReference>
<organism evidence="9 10">
    <name type="scientific">Actinorhabdospora filicis</name>
    <dbReference type="NCBI Taxonomy" id="1785913"/>
    <lineage>
        <taxon>Bacteria</taxon>
        <taxon>Bacillati</taxon>
        <taxon>Actinomycetota</taxon>
        <taxon>Actinomycetes</taxon>
        <taxon>Micromonosporales</taxon>
        <taxon>Micromonosporaceae</taxon>
        <taxon>Actinorhabdospora</taxon>
    </lineage>
</organism>
<dbReference type="RefSeq" id="WP_285663669.1">
    <property type="nucleotide sequence ID" value="NZ_BSTX01000002.1"/>
</dbReference>
<dbReference type="InterPro" id="IPR032816">
    <property type="entry name" value="VTT_dom"/>
</dbReference>
<feature type="transmembrane region" description="Helical" evidence="7">
    <location>
        <begin position="55"/>
        <end position="77"/>
    </location>
</feature>
<evidence type="ECO:0000256" key="7">
    <source>
        <dbReference type="RuleBase" id="RU367016"/>
    </source>
</evidence>
<comment type="caution">
    <text evidence="9">The sequence shown here is derived from an EMBL/GenBank/DDBJ whole genome shotgun (WGS) entry which is preliminary data.</text>
</comment>
<comment type="subcellular location">
    <subcellularLocation>
        <location evidence="1 7">Cell membrane</location>
        <topology evidence="1 7">Multi-pass membrane protein</topology>
    </subcellularLocation>
</comment>
<feature type="transmembrane region" description="Helical" evidence="7">
    <location>
        <begin position="12"/>
        <end position="35"/>
    </location>
</feature>
<reference evidence="9" key="1">
    <citation type="submission" date="2023-03" db="EMBL/GenBank/DDBJ databases">
        <title>Actinorhabdospora filicis NBRC 111898.</title>
        <authorList>
            <person name="Ichikawa N."/>
            <person name="Sato H."/>
            <person name="Tonouchi N."/>
        </authorList>
    </citation>
    <scope>NUCLEOTIDE SEQUENCE</scope>
    <source>
        <strain evidence="9">NBRC 111898</strain>
    </source>
</reference>
<evidence type="ECO:0000256" key="4">
    <source>
        <dbReference type="ARBA" id="ARBA00022692"/>
    </source>
</evidence>
<proteinExistence type="inferred from homology"/>
<evidence type="ECO:0000256" key="3">
    <source>
        <dbReference type="ARBA" id="ARBA00022475"/>
    </source>
</evidence>
<evidence type="ECO:0000313" key="10">
    <source>
        <dbReference type="Proteomes" id="UP001165079"/>
    </source>
</evidence>
<feature type="domain" description="VTT" evidence="8">
    <location>
        <begin position="35"/>
        <end position="160"/>
    </location>
</feature>
<evidence type="ECO:0000256" key="5">
    <source>
        <dbReference type="ARBA" id="ARBA00022989"/>
    </source>
</evidence>
<comment type="similarity">
    <text evidence="2 7">Belongs to the DedA family.</text>
</comment>
<keyword evidence="3 7" id="KW-1003">Cell membrane</keyword>
<keyword evidence="5 7" id="KW-1133">Transmembrane helix</keyword>
<evidence type="ECO:0000313" key="9">
    <source>
        <dbReference type="EMBL" id="GLZ78517.1"/>
    </source>
</evidence>
<feature type="transmembrane region" description="Helical" evidence="7">
    <location>
        <begin position="169"/>
        <end position="188"/>
    </location>
</feature>
<dbReference type="PANTHER" id="PTHR30353">
    <property type="entry name" value="INNER MEMBRANE PROTEIN DEDA-RELATED"/>
    <property type="match status" value="1"/>
</dbReference>